<reference evidence="4 5" key="1">
    <citation type="submission" date="2020-01" db="EMBL/GenBank/DDBJ databases">
        <title>Leptobacterium flavescens.</title>
        <authorList>
            <person name="Wang G."/>
        </authorList>
    </citation>
    <scope>NUCLEOTIDE SEQUENCE [LARGE SCALE GENOMIC DNA]</scope>
    <source>
        <strain evidence="4 5">KCTC 22160</strain>
    </source>
</reference>
<dbReference type="PANTHER" id="PTHR37299">
    <property type="entry name" value="TRANSCRIPTIONAL REGULATOR-RELATED"/>
    <property type="match status" value="1"/>
</dbReference>
<dbReference type="AlphaFoldDB" id="A0A6P0UGN9"/>
<dbReference type="InterPro" id="IPR001789">
    <property type="entry name" value="Sig_transdc_resp-reg_receiver"/>
</dbReference>
<dbReference type="GO" id="GO:0003677">
    <property type="term" value="F:DNA binding"/>
    <property type="evidence" value="ECO:0007669"/>
    <property type="project" value="InterPro"/>
</dbReference>
<protein>
    <submittedName>
        <fullName evidence="4">Response regulator</fullName>
    </submittedName>
</protein>
<gene>
    <name evidence="4" type="ORF">GWK08_03335</name>
</gene>
<dbReference type="InterPro" id="IPR011006">
    <property type="entry name" value="CheY-like_superfamily"/>
</dbReference>
<dbReference type="InterPro" id="IPR007492">
    <property type="entry name" value="LytTR_DNA-bd_dom"/>
</dbReference>
<sequence>MDTSVNKKVNCLVVDDEPLAADLLEKHIEKFSQLKLVASCWNAIEAFEILKKEPIDLIFLDIQMPGLTGIEFLRSLKNPPSVIFTTAYRDYAVESYELDVVDYLLKPITIDRFFKSINKYLYKVGSPPDTTVYLKNTETEEDLFIYVNTNRKYVKIRFEEVLFVESLKDYVCIHTREQDISTKDKISEFEKKLPEYFLRVHRSYIINTKKISAYTAHDIEINDREIPIGISYKKEVMAFLQQK</sequence>
<dbReference type="EMBL" id="JAABOO010000001">
    <property type="protein sequence ID" value="NER12461.1"/>
    <property type="molecule type" value="Genomic_DNA"/>
</dbReference>
<dbReference type="InterPro" id="IPR046947">
    <property type="entry name" value="LytR-like"/>
</dbReference>
<dbReference type="PANTHER" id="PTHR37299:SF1">
    <property type="entry name" value="STAGE 0 SPORULATION PROTEIN A HOMOLOG"/>
    <property type="match status" value="1"/>
</dbReference>
<feature type="domain" description="HTH LytTR-type" evidence="3">
    <location>
        <begin position="145"/>
        <end position="211"/>
    </location>
</feature>
<dbReference type="Proteomes" id="UP000468581">
    <property type="component" value="Unassembled WGS sequence"/>
</dbReference>
<evidence type="ECO:0000259" key="3">
    <source>
        <dbReference type="PROSITE" id="PS50930"/>
    </source>
</evidence>
<name>A0A6P0UGN9_9FLAO</name>
<organism evidence="4 5">
    <name type="scientific">Leptobacterium flavescens</name>
    <dbReference type="NCBI Taxonomy" id="472055"/>
    <lineage>
        <taxon>Bacteria</taxon>
        <taxon>Pseudomonadati</taxon>
        <taxon>Bacteroidota</taxon>
        <taxon>Flavobacteriia</taxon>
        <taxon>Flavobacteriales</taxon>
        <taxon>Flavobacteriaceae</taxon>
        <taxon>Leptobacterium</taxon>
    </lineage>
</organism>
<dbReference type="PROSITE" id="PS50110">
    <property type="entry name" value="RESPONSE_REGULATORY"/>
    <property type="match status" value="1"/>
</dbReference>
<dbReference type="PROSITE" id="PS50930">
    <property type="entry name" value="HTH_LYTTR"/>
    <property type="match status" value="1"/>
</dbReference>
<evidence type="ECO:0000259" key="2">
    <source>
        <dbReference type="PROSITE" id="PS50110"/>
    </source>
</evidence>
<feature type="domain" description="Response regulatory" evidence="2">
    <location>
        <begin position="10"/>
        <end position="121"/>
    </location>
</feature>
<accession>A0A6P0UGN9</accession>
<dbReference type="Gene3D" id="2.40.50.1020">
    <property type="entry name" value="LytTr DNA-binding domain"/>
    <property type="match status" value="1"/>
</dbReference>
<proteinExistence type="predicted"/>
<evidence type="ECO:0000313" key="4">
    <source>
        <dbReference type="EMBL" id="NER12461.1"/>
    </source>
</evidence>
<dbReference type="Pfam" id="PF04397">
    <property type="entry name" value="LytTR"/>
    <property type="match status" value="1"/>
</dbReference>
<feature type="modified residue" description="4-aspartylphosphate" evidence="1">
    <location>
        <position position="61"/>
    </location>
</feature>
<dbReference type="SMART" id="SM00850">
    <property type="entry name" value="LytTR"/>
    <property type="match status" value="1"/>
</dbReference>
<evidence type="ECO:0000313" key="5">
    <source>
        <dbReference type="Proteomes" id="UP000468581"/>
    </source>
</evidence>
<dbReference type="GO" id="GO:0000156">
    <property type="term" value="F:phosphorelay response regulator activity"/>
    <property type="evidence" value="ECO:0007669"/>
    <property type="project" value="InterPro"/>
</dbReference>
<keyword evidence="1" id="KW-0597">Phosphoprotein</keyword>
<evidence type="ECO:0000256" key="1">
    <source>
        <dbReference type="PROSITE-ProRule" id="PRU00169"/>
    </source>
</evidence>
<dbReference type="RefSeq" id="WP_163605483.1">
    <property type="nucleotide sequence ID" value="NZ_JAABOO010000001.1"/>
</dbReference>
<comment type="caution">
    <text evidence="4">The sequence shown here is derived from an EMBL/GenBank/DDBJ whole genome shotgun (WGS) entry which is preliminary data.</text>
</comment>
<keyword evidence="5" id="KW-1185">Reference proteome</keyword>
<dbReference type="SUPFAM" id="SSF52172">
    <property type="entry name" value="CheY-like"/>
    <property type="match status" value="1"/>
</dbReference>
<dbReference type="SMART" id="SM00448">
    <property type="entry name" value="REC"/>
    <property type="match status" value="1"/>
</dbReference>
<dbReference type="Gene3D" id="3.40.50.2300">
    <property type="match status" value="1"/>
</dbReference>
<dbReference type="Pfam" id="PF00072">
    <property type="entry name" value="Response_reg"/>
    <property type="match status" value="1"/>
</dbReference>